<dbReference type="Gramene" id="EFJ07349">
    <property type="protein sequence ID" value="EFJ07349"/>
    <property type="gene ID" value="SELMODRAFT_429846"/>
</dbReference>
<dbReference type="EMBL" id="GL377686">
    <property type="protein sequence ID" value="EFJ07349.1"/>
    <property type="molecule type" value="Genomic_DNA"/>
</dbReference>
<accession>D8T7I2</accession>
<evidence type="ECO:0000313" key="2">
    <source>
        <dbReference type="EMBL" id="EFJ07349.1"/>
    </source>
</evidence>
<dbReference type="KEGG" id="smo:SELMODRAFT_429846"/>
<sequence length="103" mass="11475">MAAWKLDLFACLFLVLALGLAAPDPTGNGEHHLRRHPSGRQAPPLLPDFVGFPGDRDFDCQQCVDCCLAFTCIIRGEHCEQFNGFHCPVLEACNRNCRMECLL</sequence>
<dbReference type="InParanoid" id="D8T7I2"/>
<keyword evidence="3" id="KW-1185">Reference proteome</keyword>
<name>D8T7I2_SELML</name>
<organism evidence="3">
    <name type="scientific">Selaginella moellendorffii</name>
    <name type="common">Spikemoss</name>
    <dbReference type="NCBI Taxonomy" id="88036"/>
    <lineage>
        <taxon>Eukaryota</taxon>
        <taxon>Viridiplantae</taxon>
        <taxon>Streptophyta</taxon>
        <taxon>Embryophyta</taxon>
        <taxon>Tracheophyta</taxon>
        <taxon>Lycopodiopsida</taxon>
        <taxon>Selaginellales</taxon>
        <taxon>Selaginellaceae</taxon>
        <taxon>Selaginella</taxon>
    </lineage>
</organism>
<keyword evidence="1" id="KW-0732">Signal</keyword>
<gene>
    <name evidence="2" type="ORF">SELMODRAFT_429846</name>
</gene>
<evidence type="ECO:0000256" key="1">
    <source>
        <dbReference type="SAM" id="SignalP"/>
    </source>
</evidence>
<protein>
    <submittedName>
        <fullName evidence="2">Uncharacterized protein</fullName>
    </submittedName>
</protein>
<dbReference type="Proteomes" id="UP000001514">
    <property type="component" value="Unassembled WGS sequence"/>
</dbReference>
<reference evidence="2 3" key="1">
    <citation type="journal article" date="2011" name="Science">
        <title>The Selaginella genome identifies genetic changes associated with the evolution of vascular plants.</title>
        <authorList>
            <person name="Banks J.A."/>
            <person name="Nishiyama T."/>
            <person name="Hasebe M."/>
            <person name="Bowman J.L."/>
            <person name="Gribskov M."/>
            <person name="dePamphilis C."/>
            <person name="Albert V.A."/>
            <person name="Aono N."/>
            <person name="Aoyama T."/>
            <person name="Ambrose B.A."/>
            <person name="Ashton N.W."/>
            <person name="Axtell M.J."/>
            <person name="Barker E."/>
            <person name="Barker M.S."/>
            <person name="Bennetzen J.L."/>
            <person name="Bonawitz N.D."/>
            <person name="Chapple C."/>
            <person name="Cheng C."/>
            <person name="Correa L.G."/>
            <person name="Dacre M."/>
            <person name="DeBarry J."/>
            <person name="Dreyer I."/>
            <person name="Elias M."/>
            <person name="Engstrom E.M."/>
            <person name="Estelle M."/>
            <person name="Feng L."/>
            <person name="Finet C."/>
            <person name="Floyd S.K."/>
            <person name="Frommer W.B."/>
            <person name="Fujita T."/>
            <person name="Gramzow L."/>
            <person name="Gutensohn M."/>
            <person name="Harholt J."/>
            <person name="Hattori M."/>
            <person name="Heyl A."/>
            <person name="Hirai T."/>
            <person name="Hiwatashi Y."/>
            <person name="Ishikawa M."/>
            <person name="Iwata M."/>
            <person name="Karol K.G."/>
            <person name="Koehler B."/>
            <person name="Kolukisaoglu U."/>
            <person name="Kubo M."/>
            <person name="Kurata T."/>
            <person name="Lalonde S."/>
            <person name="Li K."/>
            <person name="Li Y."/>
            <person name="Litt A."/>
            <person name="Lyons E."/>
            <person name="Manning G."/>
            <person name="Maruyama T."/>
            <person name="Michael T.P."/>
            <person name="Mikami K."/>
            <person name="Miyazaki S."/>
            <person name="Morinaga S."/>
            <person name="Murata T."/>
            <person name="Mueller-Roeber B."/>
            <person name="Nelson D.R."/>
            <person name="Obara M."/>
            <person name="Oguri Y."/>
            <person name="Olmstead R.G."/>
            <person name="Onodera N."/>
            <person name="Petersen B.L."/>
            <person name="Pils B."/>
            <person name="Prigge M."/>
            <person name="Rensing S.A."/>
            <person name="Riano-Pachon D.M."/>
            <person name="Roberts A.W."/>
            <person name="Sato Y."/>
            <person name="Scheller H.V."/>
            <person name="Schulz B."/>
            <person name="Schulz C."/>
            <person name="Shakirov E.V."/>
            <person name="Shibagaki N."/>
            <person name="Shinohara N."/>
            <person name="Shippen D.E."/>
            <person name="Soerensen I."/>
            <person name="Sotooka R."/>
            <person name="Sugimoto N."/>
            <person name="Sugita M."/>
            <person name="Sumikawa N."/>
            <person name="Tanurdzic M."/>
            <person name="Theissen G."/>
            <person name="Ulvskov P."/>
            <person name="Wakazuki S."/>
            <person name="Weng J.K."/>
            <person name="Willats W.W."/>
            <person name="Wipf D."/>
            <person name="Wolf P.G."/>
            <person name="Yang L."/>
            <person name="Zimmer A.D."/>
            <person name="Zhu Q."/>
            <person name="Mitros T."/>
            <person name="Hellsten U."/>
            <person name="Loque D."/>
            <person name="Otillar R."/>
            <person name="Salamov A."/>
            <person name="Schmutz J."/>
            <person name="Shapiro H."/>
            <person name="Lindquist E."/>
            <person name="Lucas S."/>
            <person name="Rokhsar D."/>
            <person name="Grigoriev I.V."/>
        </authorList>
    </citation>
    <scope>NUCLEOTIDE SEQUENCE [LARGE SCALE GENOMIC DNA]</scope>
</reference>
<feature type="signal peptide" evidence="1">
    <location>
        <begin position="1"/>
        <end position="21"/>
    </location>
</feature>
<feature type="chain" id="PRO_5003123345" evidence="1">
    <location>
        <begin position="22"/>
        <end position="103"/>
    </location>
</feature>
<proteinExistence type="predicted"/>
<evidence type="ECO:0000313" key="3">
    <source>
        <dbReference type="Proteomes" id="UP000001514"/>
    </source>
</evidence>
<dbReference type="HOGENOM" id="CLU_2268466_0_0_1"/>
<dbReference type="AlphaFoldDB" id="D8T7I2"/>